<evidence type="ECO:0000256" key="1">
    <source>
        <dbReference type="ARBA" id="ARBA00010088"/>
    </source>
</evidence>
<evidence type="ECO:0000313" key="7">
    <source>
        <dbReference type="Proteomes" id="UP000432464"/>
    </source>
</evidence>
<evidence type="ECO:0000256" key="4">
    <source>
        <dbReference type="SAM" id="SignalP"/>
    </source>
</evidence>
<reference evidence="6 7" key="1">
    <citation type="submission" date="2019-11" db="EMBL/GenBank/DDBJ databases">
        <title>Nocardia sp. nov. CT2-14 isolated from soil.</title>
        <authorList>
            <person name="Kanchanasin P."/>
            <person name="Tanasupawat S."/>
            <person name="Yuki M."/>
            <person name="Kudo T."/>
        </authorList>
    </citation>
    <scope>NUCLEOTIDE SEQUENCE [LARGE SCALE GENOMIC DNA]</scope>
    <source>
        <strain evidence="6 7">CT2-14</strain>
    </source>
</reference>
<keyword evidence="3 6" id="KW-0378">Hydrolase</keyword>
<dbReference type="Gene3D" id="3.40.50.1820">
    <property type="entry name" value="alpha/beta hydrolase"/>
    <property type="match status" value="1"/>
</dbReference>
<dbReference type="GO" id="GO:0016787">
    <property type="term" value="F:hydrolase activity"/>
    <property type="evidence" value="ECO:0007669"/>
    <property type="project" value="UniProtKB-KW"/>
</dbReference>
<dbReference type="AlphaFoldDB" id="A0A6I3L2K6"/>
<accession>A0A6I3L2K6</accession>
<name>A0A6I3L2K6_9NOCA</name>
<dbReference type="SUPFAM" id="SSF53474">
    <property type="entry name" value="alpha/beta-Hydrolases"/>
    <property type="match status" value="1"/>
</dbReference>
<keyword evidence="7" id="KW-1185">Reference proteome</keyword>
<dbReference type="InterPro" id="IPR029058">
    <property type="entry name" value="AB_hydrolase_fold"/>
</dbReference>
<feature type="signal peptide" evidence="4">
    <location>
        <begin position="1"/>
        <end position="23"/>
    </location>
</feature>
<comment type="caution">
    <text evidence="6">The sequence shown here is derived from an EMBL/GenBank/DDBJ whole genome shotgun (WGS) entry which is preliminary data.</text>
</comment>
<evidence type="ECO:0000256" key="2">
    <source>
        <dbReference type="ARBA" id="ARBA00022729"/>
    </source>
</evidence>
<evidence type="ECO:0000256" key="3">
    <source>
        <dbReference type="ARBA" id="ARBA00022801"/>
    </source>
</evidence>
<sequence>MKTTVRIGVVLGLAAVASSLVVACDSASSPGIAWTSCQGPGVDSRQECATISVPLDYTHPNDGERVAVAVSRIRSAHPERRRGVLLLVPGGPGGSGLNLPSTAGQGLPGPVREEYDLVGFDPRGVGASTAANCHIAREYLATERLRPWPDADGGITANVELERRVADACVRDGGALVRSIGTRTEARDIDRIRAALGEERIAAWGTSYGTYVLSVYATLFGEHTDRILLDSSDDPDPDQVERTWLGNYAVGVEDRFPDFARWAAADGNPDRVAQTPEAVRSEFLTLAAHLDREPLPWPGAELAILSGNGLRQIMLDGLYKDERFPYVAQVINAARRGSTLPAARPTPPEQAAQASTAVMVATLCNDVAWPTSVDEYASAVAADRARYPLTAGMPRGVAPCAFWPYPVAPRTVVDSSGPSNVLLLQNLRDPLTPYSGALRLRQAFGDRARMVAVDGGGHGVYPSPVACANDAVERFLRDGTRPDRDLTC</sequence>
<dbReference type="InterPro" id="IPR051601">
    <property type="entry name" value="Serine_prot/Carboxylest_S33"/>
</dbReference>
<feature type="domain" description="Peptidase S33 tripeptidyl aminopeptidase-like C-terminal" evidence="5">
    <location>
        <begin position="396"/>
        <end position="488"/>
    </location>
</feature>
<dbReference type="PANTHER" id="PTHR43248:SF29">
    <property type="entry name" value="TRIPEPTIDYL AMINOPEPTIDASE"/>
    <property type="match status" value="1"/>
</dbReference>
<keyword evidence="2 4" id="KW-0732">Signal</keyword>
<protein>
    <submittedName>
        <fullName evidence="6">Alpha/beta fold hydrolase</fullName>
    </submittedName>
</protein>
<dbReference type="PROSITE" id="PS51257">
    <property type="entry name" value="PROKAR_LIPOPROTEIN"/>
    <property type="match status" value="1"/>
</dbReference>
<dbReference type="InterPro" id="IPR013595">
    <property type="entry name" value="Pept_S33_TAP-like_C"/>
</dbReference>
<evidence type="ECO:0000259" key="5">
    <source>
        <dbReference type="Pfam" id="PF08386"/>
    </source>
</evidence>
<comment type="similarity">
    <text evidence="1">Belongs to the peptidase S33 family.</text>
</comment>
<dbReference type="RefSeq" id="WP_328290886.1">
    <property type="nucleotide sequence ID" value="NZ_WMBB01000021.1"/>
</dbReference>
<evidence type="ECO:0000313" key="6">
    <source>
        <dbReference type="EMBL" id="MTE17263.1"/>
    </source>
</evidence>
<dbReference type="PANTHER" id="PTHR43248">
    <property type="entry name" value="2-SUCCINYL-6-HYDROXY-2,4-CYCLOHEXADIENE-1-CARBOXYLATE SYNTHASE"/>
    <property type="match status" value="1"/>
</dbReference>
<dbReference type="Pfam" id="PF08386">
    <property type="entry name" value="Abhydrolase_4"/>
    <property type="match status" value="1"/>
</dbReference>
<organism evidence="6 7">
    <name type="scientific">Nocardia aurantiaca</name>
    <dbReference type="NCBI Taxonomy" id="2675850"/>
    <lineage>
        <taxon>Bacteria</taxon>
        <taxon>Bacillati</taxon>
        <taxon>Actinomycetota</taxon>
        <taxon>Actinomycetes</taxon>
        <taxon>Mycobacteriales</taxon>
        <taxon>Nocardiaceae</taxon>
        <taxon>Nocardia</taxon>
    </lineage>
</organism>
<dbReference type="Proteomes" id="UP000432464">
    <property type="component" value="Unassembled WGS sequence"/>
</dbReference>
<dbReference type="EMBL" id="WMBB01000021">
    <property type="protein sequence ID" value="MTE17263.1"/>
    <property type="molecule type" value="Genomic_DNA"/>
</dbReference>
<feature type="chain" id="PRO_5026241406" evidence="4">
    <location>
        <begin position="24"/>
        <end position="488"/>
    </location>
</feature>
<proteinExistence type="inferred from homology"/>
<gene>
    <name evidence="6" type="ORF">GLP40_31570</name>
</gene>